<accession>A0A0F9CYS6</accession>
<evidence type="ECO:0000313" key="1">
    <source>
        <dbReference type="EMBL" id="KKL04998.1"/>
    </source>
</evidence>
<feature type="non-terminal residue" evidence="1">
    <location>
        <position position="1"/>
    </location>
</feature>
<gene>
    <name evidence="1" type="ORF">LCGC14_2610460</name>
</gene>
<dbReference type="EMBL" id="LAZR01044302">
    <property type="protein sequence ID" value="KKL04998.1"/>
    <property type="molecule type" value="Genomic_DNA"/>
</dbReference>
<protein>
    <submittedName>
        <fullName evidence="1">Uncharacterized protein</fullName>
    </submittedName>
</protein>
<comment type="caution">
    <text evidence="1">The sequence shown here is derived from an EMBL/GenBank/DDBJ whole genome shotgun (WGS) entry which is preliminary data.</text>
</comment>
<name>A0A0F9CYS6_9ZZZZ</name>
<organism evidence="1">
    <name type="scientific">marine sediment metagenome</name>
    <dbReference type="NCBI Taxonomy" id="412755"/>
    <lineage>
        <taxon>unclassified sequences</taxon>
        <taxon>metagenomes</taxon>
        <taxon>ecological metagenomes</taxon>
    </lineage>
</organism>
<dbReference type="AlphaFoldDB" id="A0A0F9CYS6"/>
<proteinExistence type="predicted"/>
<sequence length="305" mass="33641">LDVRGVLACGTGTMGRHVINSTAKGMGLPVISWQHGFIGYNKRITQFQHYIEMMSTTHSLVYGEETREDLLRGNEEGFGAEVVAAGSFILGAIRERALAGPASKSWHPGGRPASVLYITASYYTNHWFNGFSPALNDRRMLGAQLEIIRSLDRLVAEGKISAIVKLNPLFQSLAAEDIRDYNVEVVRSERSLEDMVLECDAIVIDVPTTTLLMSVSTGKPVFTLMSLVRYSDDEIRKLSRRAVCASSTAELLKEIEAYVRHGDYPADVCDDTFWNSYCSPGPPGASGIQYTRGRALEVLERMLAP</sequence>
<reference evidence="1" key="1">
    <citation type="journal article" date="2015" name="Nature">
        <title>Complex archaea that bridge the gap between prokaryotes and eukaryotes.</title>
        <authorList>
            <person name="Spang A."/>
            <person name="Saw J.H."/>
            <person name="Jorgensen S.L."/>
            <person name="Zaremba-Niedzwiedzka K."/>
            <person name="Martijn J."/>
            <person name="Lind A.E."/>
            <person name="van Eijk R."/>
            <person name="Schleper C."/>
            <person name="Guy L."/>
            <person name="Ettema T.J."/>
        </authorList>
    </citation>
    <scope>NUCLEOTIDE SEQUENCE</scope>
</reference>